<dbReference type="AlphaFoldDB" id="A0AAD7CBL8"/>
<evidence type="ECO:0000256" key="1">
    <source>
        <dbReference type="SAM" id="MobiDB-lite"/>
    </source>
</evidence>
<dbReference type="Proteomes" id="UP001221142">
    <property type="component" value="Unassembled WGS sequence"/>
</dbReference>
<accession>A0AAD7CBL8</accession>
<feature type="region of interest" description="Disordered" evidence="1">
    <location>
        <begin position="27"/>
        <end position="63"/>
    </location>
</feature>
<sequence length="219" mass="24175">MHQSSFARLIPHTSGASVQILRTLPPASPLRRTDAHGSNEPPNASARMGFQMVSPPTKDSRCSISRRDNAPLAQRASLQPRRFIPRGMSSEPHPSGRRIPMGLGASAPGELPYVCEGIARAVDSRVRRACASFQMAVLVFRPPAPGYYNAPFEWELRDLVRAARACGSDAIFVCCIAGGRKFRQSRFWNKCAVDGEDVWSLARKQMAFLSEEDRFSSVQ</sequence>
<proteinExistence type="predicted"/>
<gene>
    <name evidence="2" type="ORF">FB45DRAFT_898076</name>
</gene>
<dbReference type="EMBL" id="JARKIF010000003">
    <property type="protein sequence ID" value="KAJ7644498.1"/>
    <property type="molecule type" value="Genomic_DNA"/>
</dbReference>
<keyword evidence="3" id="KW-1185">Reference proteome</keyword>
<evidence type="ECO:0000313" key="2">
    <source>
        <dbReference type="EMBL" id="KAJ7644498.1"/>
    </source>
</evidence>
<name>A0AAD7CBL8_9AGAR</name>
<comment type="caution">
    <text evidence="2">The sequence shown here is derived from an EMBL/GenBank/DDBJ whole genome shotgun (WGS) entry which is preliminary data.</text>
</comment>
<organism evidence="2 3">
    <name type="scientific">Roridomyces roridus</name>
    <dbReference type="NCBI Taxonomy" id="1738132"/>
    <lineage>
        <taxon>Eukaryota</taxon>
        <taxon>Fungi</taxon>
        <taxon>Dikarya</taxon>
        <taxon>Basidiomycota</taxon>
        <taxon>Agaricomycotina</taxon>
        <taxon>Agaricomycetes</taxon>
        <taxon>Agaricomycetidae</taxon>
        <taxon>Agaricales</taxon>
        <taxon>Marasmiineae</taxon>
        <taxon>Mycenaceae</taxon>
        <taxon>Roridomyces</taxon>
    </lineage>
</organism>
<protein>
    <submittedName>
        <fullName evidence="2">Uncharacterized protein</fullName>
    </submittedName>
</protein>
<evidence type="ECO:0000313" key="3">
    <source>
        <dbReference type="Proteomes" id="UP001221142"/>
    </source>
</evidence>
<reference evidence="2" key="1">
    <citation type="submission" date="2023-03" db="EMBL/GenBank/DDBJ databases">
        <title>Massive genome expansion in bonnet fungi (Mycena s.s.) driven by repeated elements and novel gene families across ecological guilds.</title>
        <authorList>
            <consortium name="Lawrence Berkeley National Laboratory"/>
            <person name="Harder C.B."/>
            <person name="Miyauchi S."/>
            <person name="Viragh M."/>
            <person name="Kuo A."/>
            <person name="Thoen E."/>
            <person name="Andreopoulos B."/>
            <person name="Lu D."/>
            <person name="Skrede I."/>
            <person name="Drula E."/>
            <person name="Henrissat B."/>
            <person name="Morin E."/>
            <person name="Kohler A."/>
            <person name="Barry K."/>
            <person name="LaButti K."/>
            <person name="Morin E."/>
            <person name="Salamov A."/>
            <person name="Lipzen A."/>
            <person name="Mereny Z."/>
            <person name="Hegedus B."/>
            <person name="Baldrian P."/>
            <person name="Stursova M."/>
            <person name="Weitz H."/>
            <person name="Taylor A."/>
            <person name="Grigoriev I.V."/>
            <person name="Nagy L.G."/>
            <person name="Martin F."/>
            <person name="Kauserud H."/>
        </authorList>
    </citation>
    <scope>NUCLEOTIDE SEQUENCE</scope>
    <source>
        <strain evidence="2">9284</strain>
    </source>
</reference>